<dbReference type="GO" id="GO:0006935">
    <property type="term" value="P:chemotaxis"/>
    <property type="evidence" value="ECO:0007669"/>
    <property type="project" value="UniProtKB-UniRule"/>
</dbReference>
<evidence type="ECO:0000259" key="5">
    <source>
        <dbReference type="PROSITE" id="PS50122"/>
    </source>
</evidence>
<organism evidence="6 7">
    <name type="scientific">Cupriavidus pauculus</name>
    <dbReference type="NCBI Taxonomy" id="82633"/>
    <lineage>
        <taxon>Bacteria</taxon>
        <taxon>Pseudomonadati</taxon>
        <taxon>Pseudomonadota</taxon>
        <taxon>Betaproteobacteria</taxon>
        <taxon>Burkholderiales</taxon>
        <taxon>Burkholderiaceae</taxon>
        <taxon>Cupriavidus</taxon>
    </lineage>
</organism>
<dbReference type="PANTHER" id="PTHR42872">
    <property type="entry name" value="PROTEIN-GLUTAMATE METHYLESTERASE/PROTEIN-GLUTAMINE GLUTAMINASE"/>
    <property type="match status" value="1"/>
</dbReference>
<evidence type="ECO:0000256" key="3">
    <source>
        <dbReference type="ARBA" id="ARBA00048267"/>
    </source>
</evidence>
<dbReference type="Pfam" id="PF01339">
    <property type="entry name" value="CheB_methylest"/>
    <property type="match status" value="1"/>
</dbReference>
<feature type="active site" evidence="4">
    <location>
        <position position="12"/>
    </location>
</feature>
<dbReference type="PROSITE" id="PS50122">
    <property type="entry name" value="CHEB"/>
    <property type="match status" value="1"/>
</dbReference>
<dbReference type="CDD" id="cd16433">
    <property type="entry name" value="CheB"/>
    <property type="match status" value="1"/>
</dbReference>
<dbReference type="SUPFAM" id="SSF52738">
    <property type="entry name" value="Methylesterase CheB, C-terminal domain"/>
    <property type="match status" value="1"/>
</dbReference>
<feature type="active site" evidence="4">
    <location>
        <position position="130"/>
    </location>
</feature>
<dbReference type="Proteomes" id="UP000234341">
    <property type="component" value="Unassembled WGS sequence"/>
</dbReference>
<dbReference type="InterPro" id="IPR011247">
    <property type="entry name" value="Chemotax_prot-Glu_Me-esterase"/>
</dbReference>
<sequence>MDNRNIVVIAASRGGLPVLRTLVASIAPDVPVALCIVFHIGRHRSILPELLSRWGPLKARHAVHGEILELGRIYVAPPDRHMILRDGYLYLLDTAAENFARPAADPLFRSAAREYEAGVVGVVLSGDLDDGAAGLAAIHARGGYGLVQDPDDSEAPSMPRNALAAGGADAVAKVVDLSQLLHAAVRGAKRLQETEMTTRPDLDREAEIAECGLVAPQDLDAIGERSALTCPSCNGALWRMKEGRPLRYRCHTGHAFSAVSLDEAGAQHAEDAIWGAIRAIHERMIFARERQQWAQRAGSDKQAAVEDARIDEIQKLADILRNTLGVIVHGAEPEKEIA</sequence>
<evidence type="ECO:0000256" key="1">
    <source>
        <dbReference type="ARBA" id="ARBA00022801"/>
    </source>
</evidence>
<dbReference type="Gene3D" id="3.40.50.180">
    <property type="entry name" value="Methylesterase CheB, C-terminal domain"/>
    <property type="match status" value="1"/>
</dbReference>
<dbReference type="EMBL" id="PJRP01000007">
    <property type="protein sequence ID" value="PLP99544.1"/>
    <property type="molecule type" value="Genomic_DNA"/>
</dbReference>
<dbReference type="GO" id="GO:0000156">
    <property type="term" value="F:phosphorelay response regulator activity"/>
    <property type="evidence" value="ECO:0007669"/>
    <property type="project" value="InterPro"/>
</dbReference>
<dbReference type="RefSeq" id="WP_101682687.1">
    <property type="nucleotide sequence ID" value="NZ_PJRP01000007.1"/>
</dbReference>
<accession>A0A2N5CBI1</accession>
<proteinExistence type="predicted"/>
<reference evidence="6 7" key="1">
    <citation type="submission" date="2017-12" db="EMBL/GenBank/DDBJ databases">
        <title>Genome sequence of the active heterotrophic nitrifier-denitrifier, Cupriavidus pauculus UM1.</title>
        <authorList>
            <person name="Putonti C."/>
            <person name="Castignetti D."/>
        </authorList>
    </citation>
    <scope>NUCLEOTIDE SEQUENCE [LARGE SCALE GENOMIC DNA]</scope>
    <source>
        <strain evidence="6 7">UM1</strain>
    </source>
</reference>
<dbReference type="GO" id="GO:0005737">
    <property type="term" value="C:cytoplasm"/>
    <property type="evidence" value="ECO:0007669"/>
    <property type="project" value="InterPro"/>
</dbReference>
<protein>
    <recommendedName>
        <fullName evidence="2">protein-glutamate methylesterase</fullName>
        <ecNumber evidence="2">3.1.1.61</ecNumber>
    </recommendedName>
</protein>
<comment type="caution">
    <text evidence="6">The sequence shown here is derived from an EMBL/GenBank/DDBJ whole genome shotgun (WGS) entry which is preliminary data.</text>
</comment>
<dbReference type="PANTHER" id="PTHR42872:SF6">
    <property type="entry name" value="PROTEIN-GLUTAMATE METHYLESTERASE_PROTEIN-GLUTAMINE GLUTAMINASE"/>
    <property type="match status" value="1"/>
</dbReference>
<name>A0A2N5CBI1_9BURK</name>
<dbReference type="EC" id="3.1.1.61" evidence="2"/>
<dbReference type="AlphaFoldDB" id="A0A2N5CBI1"/>
<feature type="domain" description="CheB-type methylesterase" evidence="5">
    <location>
        <begin position="1"/>
        <end position="188"/>
    </location>
</feature>
<evidence type="ECO:0000313" key="7">
    <source>
        <dbReference type="Proteomes" id="UP000234341"/>
    </source>
</evidence>
<comment type="catalytic activity">
    <reaction evidence="3">
        <text>[protein]-L-glutamate 5-O-methyl ester + H2O = L-glutamyl-[protein] + methanol + H(+)</text>
        <dbReference type="Rhea" id="RHEA:23236"/>
        <dbReference type="Rhea" id="RHEA-COMP:10208"/>
        <dbReference type="Rhea" id="RHEA-COMP:10311"/>
        <dbReference type="ChEBI" id="CHEBI:15377"/>
        <dbReference type="ChEBI" id="CHEBI:15378"/>
        <dbReference type="ChEBI" id="CHEBI:17790"/>
        <dbReference type="ChEBI" id="CHEBI:29973"/>
        <dbReference type="ChEBI" id="CHEBI:82795"/>
        <dbReference type="EC" id="3.1.1.61"/>
    </reaction>
</comment>
<dbReference type="InterPro" id="IPR035909">
    <property type="entry name" value="CheB_C"/>
</dbReference>
<feature type="active site" evidence="4">
    <location>
        <position position="39"/>
    </location>
</feature>
<dbReference type="OrthoDB" id="9791760at2"/>
<evidence type="ECO:0000313" key="6">
    <source>
        <dbReference type="EMBL" id="PLP99544.1"/>
    </source>
</evidence>
<dbReference type="InterPro" id="IPR000673">
    <property type="entry name" value="Sig_transdc_resp-reg_Me-estase"/>
</dbReference>
<evidence type="ECO:0000256" key="4">
    <source>
        <dbReference type="PROSITE-ProRule" id="PRU00050"/>
    </source>
</evidence>
<dbReference type="GO" id="GO:0008984">
    <property type="term" value="F:protein-glutamate methylesterase activity"/>
    <property type="evidence" value="ECO:0007669"/>
    <property type="project" value="UniProtKB-EC"/>
</dbReference>
<evidence type="ECO:0000256" key="2">
    <source>
        <dbReference type="ARBA" id="ARBA00039140"/>
    </source>
</evidence>
<dbReference type="PIRSF" id="PIRSF036461">
    <property type="entry name" value="Chmtx_methlestr"/>
    <property type="match status" value="1"/>
</dbReference>
<gene>
    <name evidence="6" type="ORF">CYJ10_17215</name>
</gene>
<keyword evidence="4" id="KW-0145">Chemotaxis</keyword>
<keyword evidence="1 4" id="KW-0378">Hydrolase</keyword>